<name>A0A2V3J333_9FLOR</name>
<reference evidence="1 2" key="1">
    <citation type="journal article" date="2018" name="Mol. Biol. Evol.">
        <title>Analysis of the draft genome of the red seaweed Gracilariopsis chorda provides insights into genome size evolution in Rhodophyta.</title>
        <authorList>
            <person name="Lee J."/>
            <person name="Yang E.C."/>
            <person name="Graf L."/>
            <person name="Yang J.H."/>
            <person name="Qiu H."/>
            <person name="Zel Zion U."/>
            <person name="Chan C.X."/>
            <person name="Stephens T.G."/>
            <person name="Weber A.P.M."/>
            <person name="Boo G.H."/>
            <person name="Boo S.M."/>
            <person name="Kim K.M."/>
            <person name="Shin Y."/>
            <person name="Jung M."/>
            <person name="Lee S.J."/>
            <person name="Yim H.S."/>
            <person name="Lee J.H."/>
            <person name="Bhattacharya D."/>
            <person name="Yoon H.S."/>
        </authorList>
    </citation>
    <scope>NUCLEOTIDE SEQUENCE [LARGE SCALE GENOMIC DNA]</scope>
    <source>
        <strain evidence="1 2">SKKU-2015</strain>
        <tissue evidence="1">Whole body</tissue>
    </source>
</reference>
<dbReference type="AlphaFoldDB" id="A0A2V3J333"/>
<evidence type="ECO:0000313" key="1">
    <source>
        <dbReference type="EMBL" id="PXF47800.1"/>
    </source>
</evidence>
<organism evidence="1 2">
    <name type="scientific">Gracilariopsis chorda</name>
    <dbReference type="NCBI Taxonomy" id="448386"/>
    <lineage>
        <taxon>Eukaryota</taxon>
        <taxon>Rhodophyta</taxon>
        <taxon>Florideophyceae</taxon>
        <taxon>Rhodymeniophycidae</taxon>
        <taxon>Gracilariales</taxon>
        <taxon>Gracilariaceae</taxon>
        <taxon>Gracilariopsis</taxon>
    </lineage>
</organism>
<gene>
    <name evidence="1" type="ORF">BWQ96_02482</name>
</gene>
<keyword evidence="2" id="KW-1185">Reference proteome</keyword>
<dbReference type="Proteomes" id="UP000247409">
    <property type="component" value="Unassembled WGS sequence"/>
</dbReference>
<dbReference type="EMBL" id="NBIV01000020">
    <property type="protein sequence ID" value="PXF47800.1"/>
    <property type="molecule type" value="Genomic_DNA"/>
</dbReference>
<comment type="caution">
    <text evidence="1">The sequence shown here is derived from an EMBL/GenBank/DDBJ whole genome shotgun (WGS) entry which is preliminary data.</text>
</comment>
<accession>A0A2V3J333</accession>
<protein>
    <submittedName>
        <fullName evidence="1">Uncharacterized protein</fullName>
    </submittedName>
</protein>
<evidence type="ECO:0000313" key="2">
    <source>
        <dbReference type="Proteomes" id="UP000247409"/>
    </source>
</evidence>
<proteinExistence type="predicted"/>
<sequence length="167" mass="19023">MKSFDDISIRDSVPTNEHLSRFEEWEKDAKESRTTLSRLPEVAAFINMLHRTDRAPVMMFSINYQKAEKCGFPLTANPEEPDGVPSFSLNEFARLVLVLTDDEITRDAFQSAYSRTLSRRELDARVSRYSTVDPGKQLYRGCCRTYTSAPRVASCGGRREPSTGSQW</sequence>